<dbReference type="InterPro" id="IPR011990">
    <property type="entry name" value="TPR-like_helical_dom_sf"/>
</dbReference>
<dbReference type="InterPro" id="IPR009003">
    <property type="entry name" value="Peptidase_S1_PA"/>
</dbReference>
<comment type="caution">
    <text evidence="3">The sequence shown here is derived from an EMBL/GenBank/DDBJ whole genome shotgun (WGS) entry which is preliminary data.</text>
</comment>
<dbReference type="RefSeq" id="WP_368008895.1">
    <property type="nucleotide sequence ID" value="NZ_JAMXFF010000050.1"/>
</dbReference>
<dbReference type="EMBL" id="JAMXFF010000050">
    <property type="protein sequence ID" value="MCT7969427.1"/>
    <property type="molecule type" value="Genomic_DNA"/>
</dbReference>
<dbReference type="SUPFAM" id="SSF48452">
    <property type="entry name" value="TPR-like"/>
    <property type="match status" value="1"/>
</dbReference>
<keyword evidence="2" id="KW-1133">Transmembrane helix</keyword>
<accession>A0ABT2N1B6</accession>
<dbReference type="PRINTS" id="PR01774">
    <property type="entry name" value="EXFOLTOXIN"/>
</dbReference>
<feature type="repeat" description="TPR" evidence="1">
    <location>
        <begin position="280"/>
        <end position="313"/>
    </location>
</feature>
<dbReference type="Proteomes" id="UP001525890">
    <property type="component" value="Unassembled WGS sequence"/>
</dbReference>
<dbReference type="Pfam" id="PF13414">
    <property type="entry name" value="TPR_11"/>
    <property type="match status" value="1"/>
</dbReference>
<sequence>MSQIFVNFNPTVVTIAIVGTMGVSMPVAIAQLNQQQVSAMAEQVTVLIEGQNPGSGVIIGQSGDSYFVLTAKHVVATPDEYYIVTPDQQKYPIDYQRINKILDADLAVVQFTSDRSYDLAKIGNSDQVSQGDTVYIAGWPHPGEAITDRIFQLTSGTVSGRSPSETSDGYELVYTNITRSGMSGGPAFNQNGELIGIHGQSEGQNIYNPDTGDMVSVKAGFNLGIPLAIFIQLNEPNPLPPNPSFAKPLTDAAIQALGDNRVTDAIRLYKRATEVNPEYLEAIFGLGQAYYESGDQNMALSQFQKTVELTRAEMNRLRTLSTMEMVAYNNQVNAELALGTLLFTSGDRLEGLNLLVGLLQYNNQMVRDKLFQPDFASSRLLSDAVPLQQYGEKILSTTAGKLPLEFNQGQVLYELGQVQAAIPYFQSLLEKHTNDPRVMLALAIALQETGQSDRADVLLQEMQTEQSQHIVTGEPGGWLGIFWSDRLIEKARILIPPQR</sequence>
<proteinExistence type="predicted"/>
<evidence type="ECO:0000256" key="2">
    <source>
        <dbReference type="SAM" id="Phobius"/>
    </source>
</evidence>
<evidence type="ECO:0000313" key="4">
    <source>
        <dbReference type="Proteomes" id="UP001525890"/>
    </source>
</evidence>
<feature type="transmembrane region" description="Helical" evidence="2">
    <location>
        <begin position="12"/>
        <end position="32"/>
    </location>
</feature>
<dbReference type="Gene3D" id="2.40.10.10">
    <property type="entry name" value="Trypsin-like serine proteases"/>
    <property type="match status" value="2"/>
</dbReference>
<dbReference type="Pfam" id="PF14559">
    <property type="entry name" value="TPR_19"/>
    <property type="match status" value="1"/>
</dbReference>
<organism evidence="3 4">
    <name type="scientific">Laspinema palackyanum D2a</name>
    <dbReference type="NCBI Taxonomy" id="2953684"/>
    <lineage>
        <taxon>Bacteria</taxon>
        <taxon>Bacillati</taxon>
        <taxon>Cyanobacteriota</taxon>
        <taxon>Cyanophyceae</taxon>
        <taxon>Oscillatoriophycideae</taxon>
        <taxon>Oscillatoriales</taxon>
        <taxon>Laspinemataceae</taxon>
        <taxon>Laspinema</taxon>
        <taxon>Laspinema palackyanum</taxon>
    </lineage>
</organism>
<keyword evidence="1" id="KW-0802">TPR repeat</keyword>
<keyword evidence="2" id="KW-0812">Transmembrane</keyword>
<dbReference type="PANTHER" id="PTHR43019">
    <property type="entry name" value="SERINE ENDOPROTEASE DEGS"/>
    <property type="match status" value="1"/>
</dbReference>
<gene>
    <name evidence="3" type="ORF">NG799_24220</name>
</gene>
<dbReference type="SUPFAM" id="SSF50494">
    <property type="entry name" value="Trypsin-like serine proteases"/>
    <property type="match status" value="1"/>
</dbReference>
<reference evidence="3 4" key="1">
    <citation type="journal article" date="2022" name="Front. Microbiol.">
        <title>High genomic differentiation and limited gene flow indicate recent cryptic speciation within the genus Laspinema (cyanobacteria).</title>
        <authorList>
            <person name="Stanojkovic A."/>
            <person name="Skoupy S."/>
            <person name="Skaloud P."/>
            <person name="Dvorak P."/>
        </authorList>
    </citation>
    <scope>NUCLEOTIDE SEQUENCE [LARGE SCALE GENOMIC DNA]</scope>
    <source>
        <strain evidence="3 4">D2a</strain>
    </source>
</reference>
<dbReference type="SMART" id="SM00028">
    <property type="entry name" value="TPR"/>
    <property type="match status" value="3"/>
</dbReference>
<dbReference type="InterPro" id="IPR019734">
    <property type="entry name" value="TPR_rpt"/>
</dbReference>
<evidence type="ECO:0000313" key="3">
    <source>
        <dbReference type="EMBL" id="MCT7969427.1"/>
    </source>
</evidence>
<keyword evidence="4" id="KW-1185">Reference proteome</keyword>
<dbReference type="Gene3D" id="1.25.40.10">
    <property type="entry name" value="Tetratricopeptide repeat domain"/>
    <property type="match status" value="2"/>
</dbReference>
<evidence type="ECO:0000256" key="1">
    <source>
        <dbReference type="PROSITE-ProRule" id="PRU00339"/>
    </source>
</evidence>
<dbReference type="PANTHER" id="PTHR43019:SF23">
    <property type="entry name" value="PROTEASE DO-LIKE 5, CHLOROPLASTIC"/>
    <property type="match status" value="1"/>
</dbReference>
<dbReference type="PROSITE" id="PS50005">
    <property type="entry name" value="TPR"/>
    <property type="match status" value="1"/>
</dbReference>
<name>A0ABT2N1B6_9CYAN</name>
<dbReference type="InterPro" id="IPR008353">
    <property type="entry name" value="Peptidase_S1B_tx"/>
</dbReference>
<dbReference type="InterPro" id="IPR043504">
    <property type="entry name" value="Peptidase_S1_PA_chymotrypsin"/>
</dbReference>
<dbReference type="Pfam" id="PF13365">
    <property type="entry name" value="Trypsin_2"/>
    <property type="match status" value="1"/>
</dbReference>
<keyword evidence="2" id="KW-0472">Membrane</keyword>
<protein>
    <submittedName>
        <fullName evidence="3">Trypsin-like peptidase domain-containing protein</fullName>
    </submittedName>
</protein>